<feature type="transmembrane region" description="Helical" evidence="1">
    <location>
        <begin position="36"/>
        <end position="53"/>
    </location>
</feature>
<accession>Q849C2</accession>
<sequence length="55" mass="6541">MIWCESILVSTDTLQLTGQFSGDLLRRLTFSLRIQCVLYAYYYLCILYVYLYSNI</sequence>
<protein>
    <submittedName>
        <fullName evidence="2">Uncharacterized protein</fullName>
    </submittedName>
</protein>
<reference evidence="2" key="1">
    <citation type="journal article" date="2003" name="J. Bacteriol.">
        <title>Identification and characterization of phytoplasmal genes, employing a novel method of isolating phytoplasmal genomic DNA.</title>
        <authorList>
            <person name="Melamed S."/>
            <person name="Tanne E."/>
            <person name="Ben-Haim R."/>
            <person name="Edelbaum O."/>
            <person name="Yogev D."/>
            <person name="Sela I."/>
        </authorList>
    </citation>
    <scope>NUCLEOTIDE SEQUENCE</scope>
</reference>
<keyword evidence="1" id="KW-0472">Membrane</keyword>
<evidence type="ECO:0000313" key="2">
    <source>
        <dbReference type="EMBL" id="AAO52665.1"/>
    </source>
</evidence>
<keyword evidence="1" id="KW-1133">Transmembrane helix</keyword>
<organism evidence="2">
    <name type="scientific">Aster yellows phytoplasma</name>
    <dbReference type="NCBI Taxonomy" id="35779"/>
    <lineage>
        <taxon>Bacteria</taxon>
        <taxon>Bacillati</taxon>
        <taxon>Mycoplasmatota</taxon>
        <taxon>Mollicutes</taxon>
        <taxon>Acholeplasmatales</taxon>
        <taxon>Acholeplasmataceae</taxon>
        <taxon>Candidatus Phytoplasma</taxon>
        <taxon>16SrI (Aster yellows group)</taxon>
    </lineage>
</organism>
<name>Q849C2_ASTYP</name>
<keyword evidence="1" id="KW-0812">Transmembrane</keyword>
<proteinExistence type="predicted"/>
<dbReference type="EMBL" id="AY217339">
    <property type="protein sequence ID" value="AAO52665.1"/>
    <property type="molecule type" value="Genomic_DNA"/>
</dbReference>
<evidence type="ECO:0000256" key="1">
    <source>
        <dbReference type="SAM" id="Phobius"/>
    </source>
</evidence>
<dbReference type="AlphaFoldDB" id="Q849C2"/>